<keyword evidence="3" id="KW-1185">Reference proteome</keyword>
<dbReference type="GO" id="GO:0005524">
    <property type="term" value="F:ATP binding"/>
    <property type="evidence" value="ECO:0007669"/>
    <property type="project" value="InterPro"/>
</dbReference>
<sequence>MDLTNGTLKTNTLRPGEEWTDYTLPVAGIFGANAAGKTAVIDAFNYVGSAIANSGTAWQGFPNMLRAPFVLDAESEREPSTYGLDFVLDLEDEFPGIPKGPYRFWYEFAVDEKGVVGEHLDIYKSRRPTLLFDRHREGGNTPLKLGHGMGNIEVAPKELVLSRALQLDKGLLSEIANKILGYLTIYRVGDQAMQQRLDSIATELKSGDLQLDDLVSLARVADVGIEKIFVEETEAPEDFLKFIRAVNRTLEQQSPAENQQEVIKPEDIDENLIIRSLRFKHRSSGNSAHKFELEDESSGTLAWLALAVDVVTRLREGGVLCVDELDTSLHPYLAALVVSVFQSPEYNPHGAQLVFTSHDTTLLGQQSETNLSKRQVWYVEKDSNGVSDLYSLADFSDVSQKSNFAKQYLEGRFGGVPRVAPALLWQLIHKDDARNANKAEAMS</sequence>
<protein>
    <recommendedName>
        <fullName evidence="1">ATPase AAA-type core domain-containing protein</fullName>
    </recommendedName>
</protein>
<dbReference type="Gene3D" id="3.40.50.300">
    <property type="entry name" value="P-loop containing nucleotide triphosphate hydrolases"/>
    <property type="match status" value="1"/>
</dbReference>
<gene>
    <name evidence="2" type="ORF">HMPREF9238_01180</name>
</gene>
<feature type="domain" description="ATPase AAA-type core" evidence="1">
    <location>
        <begin position="27"/>
        <end position="363"/>
    </location>
</feature>
<accession>A0A9W5RFC1</accession>
<dbReference type="GO" id="GO:0016887">
    <property type="term" value="F:ATP hydrolysis activity"/>
    <property type="evidence" value="ECO:0007669"/>
    <property type="project" value="InterPro"/>
</dbReference>
<dbReference type="InterPro" id="IPR027417">
    <property type="entry name" value="P-loop_NTPase"/>
</dbReference>
<dbReference type="EMBL" id="AGWN01000001">
    <property type="protein sequence ID" value="EPD31409.1"/>
    <property type="molecule type" value="Genomic_DNA"/>
</dbReference>
<dbReference type="PANTHER" id="PTHR40396">
    <property type="entry name" value="ATPASE-LIKE PROTEIN"/>
    <property type="match status" value="1"/>
</dbReference>
<reference evidence="2 3" key="1">
    <citation type="submission" date="2013-05" db="EMBL/GenBank/DDBJ databases">
        <title>The Genome Sequence of Actinomyces europaeus ACS-120-V-COL10B.</title>
        <authorList>
            <consortium name="The Broad Institute Genomics Platform"/>
            <person name="Earl A."/>
            <person name="Ward D."/>
            <person name="Feldgarden M."/>
            <person name="Gevers D."/>
            <person name="Saerens B."/>
            <person name="Vaneechoutte M."/>
            <person name="Walker B."/>
            <person name="Young S."/>
            <person name="Zeng Q."/>
            <person name="Gargeya S."/>
            <person name="Fitzgerald M."/>
            <person name="Haas B."/>
            <person name="Abouelleil A."/>
            <person name="Allen A.W."/>
            <person name="Alvarado L."/>
            <person name="Arachchi H.M."/>
            <person name="Berlin A.M."/>
            <person name="Chapman S.B."/>
            <person name="Gainer-Dewar J."/>
            <person name="Goldberg J."/>
            <person name="Griggs A."/>
            <person name="Gujja S."/>
            <person name="Hansen M."/>
            <person name="Howarth C."/>
            <person name="Imamovic A."/>
            <person name="Ireland A."/>
            <person name="Larimer J."/>
            <person name="McCowan C."/>
            <person name="Murphy C."/>
            <person name="Pearson M."/>
            <person name="Poon T.W."/>
            <person name="Priest M."/>
            <person name="Roberts A."/>
            <person name="Saif S."/>
            <person name="Shea T."/>
            <person name="Sisk P."/>
            <person name="Sykes S."/>
            <person name="Wortman J."/>
            <person name="Nusbaum C."/>
            <person name="Birren B."/>
        </authorList>
    </citation>
    <scope>NUCLEOTIDE SEQUENCE [LARGE SCALE GENOMIC DNA]</scope>
    <source>
        <strain evidence="2 3">ACS-120-V-Col10b</strain>
    </source>
</reference>
<name>A0A9W5RFC1_9ACTO</name>
<dbReference type="PANTHER" id="PTHR40396:SF1">
    <property type="entry name" value="ATPASE AAA-TYPE CORE DOMAIN-CONTAINING PROTEIN"/>
    <property type="match status" value="1"/>
</dbReference>
<organism evidence="2 3">
    <name type="scientific">Gleimia europaea ACS-120-V-Col10b</name>
    <dbReference type="NCBI Taxonomy" id="883069"/>
    <lineage>
        <taxon>Bacteria</taxon>
        <taxon>Bacillati</taxon>
        <taxon>Actinomycetota</taxon>
        <taxon>Actinomycetes</taxon>
        <taxon>Actinomycetales</taxon>
        <taxon>Actinomycetaceae</taxon>
        <taxon>Gleimia</taxon>
    </lineage>
</organism>
<dbReference type="InterPro" id="IPR003959">
    <property type="entry name" value="ATPase_AAA_core"/>
</dbReference>
<dbReference type="Proteomes" id="UP000014387">
    <property type="component" value="Unassembled WGS sequence"/>
</dbReference>
<proteinExistence type="predicted"/>
<dbReference type="Pfam" id="PF13304">
    <property type="entry name" value="AAA_21"/>
    <property type="match status" value="1"/>
</dbReference>
<evidence type="ECO:0000313" key="3">
    <source>
        <dbReference type="Proteomes" id="UP000014387"/>
    </source>
</evidence>
<evidence type="ECO:0000259" key="1">
    <source>
        <dbReference type="Pfam" id="PF13304"/>
    </source>
</evidence>
<comment type="caution">
    <text evidence="2">The sequence shown here is derived from an EMBL/GenBank/DDBJ whole genome shotgun (WGS) entry which is preliminary data.</text>
</comment>
<dbReference type="AlphaFoldDB" id="A0A9W5RFC1"/>
<dbReference type="SUPFAM" id="SSF52540">
    <property type="entry name" value="P-loop containing nucleoside triphosphate hydrolases"/>
    <property type="match status" value="1"/>
</dbReference>
<evidence type="ECO:0000313" key="2">
    <source>
        <dbReference type="EMBL" id="EPD31409.1"/>
    </source>
</evidence>